<accession>Q5QWL3</accession>
<dbReference type="GO" id="GO:0031250">
    <property type="term" value="C:anaerobic ribonucleoside-triphosphate reductase complex"/>
    <property type="evidence" value="ECO:0007669"/>
    <property type="project" value="TreeGrafter"/>
</dbReference>
<organism evidence="1 2">
    <name type="scientific">Idiomarina loihiensis (strain ATCC BAA-735 / DSM 15497 / L2-TR)</name>
    <dbReference type="NCBI Taxonomy" id="283942"/>
    <lineage>
        <taxon>Bacteria</taxon>
        <taxon>Pseudomonadati</taxon>
        <taxon>Pseudomonadota</taxon>
        <taxon>Gammaproteobacteria</taxon>
        <taxon>Alteromonadales</taxon>
        <taxon>Idiomarinaceae</taxon>
        <taxon>Idiomarina</taxon>
    </lineage>
</organism>
<dbReference type="Pfam" id="PF13597">
    <property type="entry name" value="NRDD"/>
    <property type="match status" value="1"/>
</dbReference>
<dbReference type="NCBIfam" id="NF006127">
    <property type="entry name" value="PRK08271.1"/>
    <property type="match status" value="1"/>
</dbReference>
<dbReference type="GeneID" id="41335334"/>
<dbReference type="HOGENOM" id="CLU_019682_0_0_6"/>
<dbReference type="NCBIfam" id="TIGR02827">
    <property type="entry name" value="RNR_anaer_Bdell"/>
    <property type="match status" value="1"/>
</dbReference>
<dbReference type="GO" id="GO:0008998">
    <property type="term" value="F:ribonucleoside-triphosphate reductase (thioredoxin) activity"/>
    <property type="evidence" value="ECO:0007669"/>
    <property type="project" value="InterPro"/>
</dbReference>
<dbReference type="SUPFAM" id="SSF51998">
    <property type="entry name" value="PFL-like glycyl radical enzymes"/>
    <property type="match status" value="1"/>
</dbReference>
<dbReference type="Proteomes" id="UP000001171">
    <property type="component" value="Chromosome"/>
</dbReference>
<dbReference type="eggNOG" id="COG1328">
    <property type="taxonomic scope" value="Bacteria"/>
</dbReference>
<evidence type="ECO:0000313" key="2">
    <source>
        <dbReference type="Proteomes" id="UP000001171"/>
    </source>
</evidence>
<evidence type="ECO:0000313" key="1">
    <source>
        <dbReference type="EMBL" id="AAV81031.1"/>
    </source>
</evidence>
<dbReference type="AlphaFoldDB" id="Q5QWL3"/>
<gene>
    <name evidence="1" type="ordered locus">IL0188</name>
</gene>
<dbReference type="GO" id="GO:0006260">
    <property type="term" value="P:DNA replication"/>
    <property type="evidence" value="ECO:0007669"/>
    <property type="project" value="InterPro"/>
</dbReference>
<dbReference type="OrthoDB" id="9804622at2"/>
<dbReference type="CDD" id="cd01675">
    <property type="entry name" value="RNR_III"/>
    <property type="match status" value="1"/>
</dbReference>
<dbReference type="KEGG" id="ilo:IL0188"/>
<protein>
    <submittedName>
        <fullName evidence="1">Oxygen-sensitive ribonucleoside-triphosphate reductase</fullName>
    </submittedName>
</protein>
<name>Q5QWL3_IDILO</name>
<sequence length="612" mass="69266">MLRLNEEQVTGKVDFIHEYLHAQNAADGSKMDANANVTQKNIATLEAELMKDFFVQVNRKQVSNKISELFGNELAKEYVRQIEDHEIYVHDETSLKPYCVSVTMYPFLRDGLTKLGGESQAPKHLESFCGTFVNFVFAVSSQFAGAVATVEFLTYFDYFARKDYGDDYLNTHRHQIENHLQHVVYALNQPAAARGYQSVFWNISIYDQHYFDSMFGEFVFPADFTKPEWNSVSALQDFFLDWFNKEREKTILTFPVVTVAMLTNEGECKDQLFAEKIAGEMANGNSFFVYLSDNADSLASCCRLRSEISDNTFSYTLGAGGVATGSINVITMNMNRLVQDGRDLEEEVSKIHKYQVAYRKLMEEYKKAGLLTVYDAGFITLDKQFLTIGINGMVEAAESQGITAGNNEAYKDFVQSHLKVIYDANKAAKKEYGYMFNTEFVPAENLGVKNAKWDRSDGYKVSRDCYNSYFYAVEDEDANALDKLVLHGKELIEYLDGGSALHLNLDEKLNTSGYLSLLNIAAKTGCNYFCINVKITICNACEQIDKRTLSECSSCGSEDIDYGTRVIGYLKRVSAFSAGRRKEHHLRHYHRKQPAEVAVGAAQSNRVFRRAS</sequence>
<dbReference type="InterPro" id="IPR012833">
    <property type="entry name" value="NrdD"/>
</dbReference>
<proteinExistence type="predicted"/>
<dbReference type="RefSeq" id="WP_011233451.1">
    <property type="nucleotide sequence ID" value="NC_006512.1"/>
</dbReference>
<dbReference type="GO" id="GO:0004748">
    <property type="term" value="F:ribonucleoside-diphosphate reductase activity, thioredoxin disulfide as acceptor"/>
    <property type="evidence" value="ECO:0007669"/>
    <property type="project" value="TreeGrafter"/>
</dbReference>
<dbReference type="STRING" id="283942.IL0188"/>
<dbReference type="GO" id="GO:0009265">
    <property type="term" value="P:2'-deoxyribonucleotide biosynthetic process"/>
    <property type="evidence" value="ECO:0007669"/>
    <property type="project" value="TreeGrafter"/>
</dbReference>
<dbReference type="EMBL" id="AE017340">
    <property type="protein sequence ID" value="AAV81031.1"/>
    <property type="molecule type" value="Genomic_DNA"/>
</dbReference>
<dbReference type="PANTHER" id="PTHR21075:SF0">
    <property type="entry name" value="ANAEROBIC RIBONUCLEOSIDE-TRIPHOSPHATE REDUCTASE"/>
    <property type="match status" value="1"/>
</dbReference>
<dbReference type="PANTHER" id="PTHR21075">
    <property type="entry name" value="ANAEROBIC RIBONUCLEOSIDE-TRIPHOSPHATE REDUCTASE"/>
    <property type="match status" value="1"/>
</dbReference>
<reference evidence="1 2" key="1">
    <citation type="journal article" date="2004" name="Proc. Natl. Acad. Sci. U.S.A.">
        <title>Genome sequence of the deep-sea gamma-proteobacterium Idiomarina loihiensis reveals amino acid fermentation as a source of carbon and energy.</title>
        <authorList>
            <person name="Hou S."/>
            <person name="Saw J.H."/>
            <person name="Lee K.S."/>
            <person name="Freitas T.A."/>
            <person name="Belisle C."/>
            <person name="Kawarabayasi Y."/>
            <person name="Donachie S.P."/>
            <person name="Pikina A."/>
            <person name="Galperin M.Y."/>
            <person name="Koonin E.V."/>
            <person name="Makarova K.S."/>
            <person name="Omelchenko M.V."/>
            <person name="Sorokin A."/>
            <person name="Wolf Y.I."/>
            <person name="Li Q.X."/>
            <person name="Keum Y.S."/>
            <person name="Campbell S."/>
            <person name="Denery J."/>
            <person name="Aizawa S."/>
            <person name="Shibata S."/>
            <person name="Malahoff A."/>
            <person name="Alam M."/>
        </authorList>
    </citation>
    <scope>NUCLEOTIDE SEQUENCE [LARGE SCALE GENOMIC DNA]</scope>
    <source>
        <strain evidence="2">ATCC BAA-735 / DSM 15497 / L2-TR</strain>
    </source>
</reference>
<keyword evidence="2" id="KW-1185">Reference proteome</keyword>
<dbReference type="Gene3D" id="3.20.70.20">
    <property type="match status" value="1"/>
</dbReference>